<proteinExistence type="predicted"/>
<dbReference type="AlphaFoldDB" id="A0A1H8UII9"/>
<name>A0A1H8UII9_9ACTN</name>
<dbReference type="Proteomes" id="UP000198960">
    <property type="component" value="Unassembled WGS sequence"/>
</dbReference>
<dbReference type="RefSeq" id="WP_139220478.1">
    <property type="nucleotide sequence ID" value="NZ_FOEE01000008.1"/>
</dbReference>
<evidence type="ECO:0000256" key="1">
    <source>
        <dbReference type="SAM" id="MobiDB-lite"/>
    </source>
</evidence>
<dbReference type="OrthoDB" id="3784033at2"/>
<protein>
    <recommendedName>
        <fullName evidence="5">Lipoprotein</fullName>
    </recommendedName>
</protein>
<reference evidence="4" key="1">
    <citation type="submission" date="2016-10" db="EMBL/GenBank/DDBJ databases">
        <authorList>
            <person name="Varghese N."/>
            <person name="Submissions S."/>
        </authorList>
    </citation>
    <scope>NUCLEOTIDE SEQUENCE [LARGE SCALE GENOMIC DNA]</scope>
    <source>
        <strain evidence="4">DSM 45413</strain>
    </source>
</reference>
<keyword evidence="4" id="KW-1185">Reference proteome</keyword>
<accession>A0A1H8UII9</accession>
<dbReference type="PROSITE" id="PS51257">
    <property type="entry name" value="PROKAR_LIPOPROTEIN"/>
    <property type="match status" value="1"/>
</dbReference>
<feature type="chain" id="PRO_5038376386" description="Lipoprotein" evidence="2">
    <location>
        <begin position="18"/>
        <end position="294"/>
    </location>
</feature>
<feature type="region of interest" description="Disordered" evidence="1">
    <location>
        <begin position="24"/>
        <end position="50"/>
    </location>
</feature>
<dbReference type="STRING" id="673521.SAMN05660991_02926"/>
<feature type="signal peptide" evidence="2">
    <location>
        <begin position="1"/>
        <end position="17"/>
    </location>
</feature>
<gene>
    <name evidence="3" type="ORF">SAMN05660991_02926</name>
</gene>
<evidence type="ECO:0000313" key="4">
    <source>
        <dbReference type="Proteomes" id="UP000198960"/>
    </source>
</evidence>
<evidence type="ECO:0000256" key="2">
    <source>
        <dbReference type="SAM" id="SignalP"/>
    </source>
</evidence>
<evidence type="ECO:0000313" key="3">
    <source>
        <dbReference type="EMBL" id="SEP02753.1"/>
    </source>
</evidence>
<sequence>MRRTAAAAALVVVLACAGCEGGAASPGESPPAMADTAASSSALRTGPPVPPVPGIAAEVVEYRSDRAVGGRVSVAVTDTGEEPFSVTAVALDSPGFTPLPAVPATASFVPGRRFDLRTPYGAPVCDTAAEPAAARLTVERPGGVVAEVRVPLAAEVLRGIHARLCAAVAVERVVDVAVVDLAADGDAVTGRLVLARSDDDAEAVTVTRVQGNVLYDADAQLPLDLAVGDPEASTGIVFTTARCDPHALAETQQPYLMLLGVRVADGAETVLDLPLDDAQRELLHELTDRVCTPA</sequence>
<organism evidence="3 4">
    <name type="scientific">Trujillonella endophytica</name>
    <dbReference type="NCBI Taxonomy" id="673521"/>
    <lineage>
        <taxon>Bacteria</taxon>
        <taxon>Bacillati</taxon>
        <taxon>Actinomycetota</taxon>
        <taxon>Actinomycetes</taxon>
        <taxon>Geodermatophilales</taxon>
        <taxon>Geodermatophilaceae</taxon>
        <taxon>Trujillonella</taxon>
    </lineage>
</organism>
<evidence type="ECO:0008006" key="5">
    <source>
        <dbReference type="Google" id="ProtNLM"/>
    </source>
</evidence>
<keyword evidence="2" id="KW-0732">Signal</keyword>
<dbReference type="EMBL" id="FOEE01000008">
    <property type="protein sequence ID" value="SEP02753.1"/>
    <property type="molecule type" value="Genomic_DNA"/>
</dbReference>